<keyword evidence="1" id="KW-1133">Transmembrane helix</keyword>
<dbReference type="OrthoDB" id="118399at2"/>
<feature type="transmembrane region" description="Helical" evidence="1">
    <location>
        <begin position="130"/>
        <end position="155"/>
    </location>
</feature>
<evidence type="ECO:0000256" key="1">
    <source>
        <dbReference type="SAM" id="Phobius"/>
    </source>
</evidence>
<comment type="caution">
    <text evidence="2">The sequence shown here is derived from an EMBL/GenBank/DDBJ whole genome shotgun (WGS) entry which is preliminary data.</text>
</comment>
<dbReference type="AlphaFoldDB" id="A0A5C6RW79"/>
<accession>A0A5C6RW79</accession>
<organism evidence="2 3">
    <name type="scientific">Paracoccus aurantiacus</name>
    <dbReference type="NCBI Taxonomy" id="2599412"/>
    <lineage>
        <taxon>Bacteria</taxon>
        <taxon>Pseudomonadati</taxon>
        <taxon>Pseudomonadota</taxon>
        <taxon>Alphaproteobacteria</taxon>
        <taxon>Rhodobacterales</taxon>
        <taxon>Paracoccaceae</taxon>
        <taxon>Paracoccus</taxon>
    </lineage>
</organism>
<keyword evidence="1" id="KW-0812">Transmembrane</keyword>
<dbReference type="EMBL" id="VOPL01000008">
    <property type="protein sequence ID" value="TXB66473.1"/>
    <property type="molecule type" value="Genomic_DNA"/>
</dbReference>
<sequence>MLQALADLLSALPSSSLLARSATLYALVNAAHILGVCLILGAVIPLDLRLIGVLRGPSLVVIGPFLSHVAAAGVMIAVLTGLALISVRPAEYLANPALRWKMFLIMIALVNVAVVHFSDGWRRAISGGRIVTGLRIGGAVSLSAWLAALVAGRMIGFL</sequence>
<protein>
    <submittedName>
        <fullName evidence="2">DUF2214 domain-containing protein</fullName>
    </submittedName>
</protein>
<proteinExistence type="predicted"/>
<feature type="transmembrane region" description="Helical" evidence="1">
    <location>
        <begin position="60"/>
        <end position="85"/>
    </location>
</feature>
<feature type="transmembrane region" description="Helical" evidence="1">
    <location>
        <begin position="97"/>
        <end position="118"/>
    </location>
</feature>
<gene>
    <name evidence="2" type="ORF">FQV27_15945</name>
</gene>
<name>A0A5C6RW79_9RHOB</name>
<reference evidence="2 3" key="1">
    <citation type="submission" date="2019-08" db="EMBL/GenBank/DDBJ databases">
        <authorList>
            <person name="Ye J."/>
        </authorList>
    </citation>
    <scope>NUCLEOTIDE SEQUENCE [LARGE SCALE GENOMIC DNA]</scope>
    <source>
        <strain evidence="2 3">TK008</strain>
    </source>
</reference>
<feature type="transmembrane region" description="Helical" evidence="1">
    <location>
        <begin position="29"/>
        <end position="48"/>
    </location>
</feature>
<evidence type="ECO:0000313" key="3">
    <source>
        <dbReference type="Proteomes" id="UP000321562"/>
    </source>
</evidence>
<evidence type="ECO:0000313" key="2">
    <source>
        <dbReference type="EMBL" id="TXB66473.1"/>
    </source>
</evidence>
<keyword evidence="1" id="KW-0472">Membrane</keyword>
<keyword evidence="3" id="KW-1185">Reference proteome</keyword>
<dbReference type="Proteomes" id="UP000321562">
    <property type="component" value="Unassembled WGS sequence"/>
</dbReference>